<dbReference type="AlphaFoldDB" id="M7YLS4"/>
<dbReference type="EMBL" id="KD220198">
    <property type="protein sequence ID" value="EMS51453.1"/>
    <property type="molecule type" value="Genomic_DNA"/>
</dbReference>
<sequence length="132" mass="15303">MKAANNELKGMMKMVMIEDEENQVVAADFDGSIIDFREKSHKFGGGRRARHHKDSFCTQTSRPLHVPTTSYSPLLDDKSLDQMLEHFCFYLSSCSRPDEGKRANTGAQEDIEIWQQEKLRWLSIWHDWNIGV</sequence>
<name>M7YLS4_TRIUA</name>
<reference evidence="1" key="1">
    <citation type="journal article" date="2013" name="Nature">
        <title>Draft genome of the wheat A-genome progenitor Triticum urartu.</title>
        <authorList>
            <person name="Ling H.Q."/>
            <person name="Zhao S."/>
            <person name="Liu D."/>
            <person name="Wang J."/>
            <person name="Sun H."/>
            <person name="Zhang C."/>
            <person name="Fan H."/>
            <person name="Li D."/>
            <person name="Dong L."/>
            <person name="Tao Y."/>
            <person name="Gao C."/>
            <person name="Wu H."/>
            <person name="Li Y."/>
            <person name="Cui Y."/>
            <person name="Guo X."/>
            <person name="Zheng S."/>
            <person name="Wang B."/>
            <person name="Yu K."/>
            <person name="Liang Q."/>
            <person name="Yang W."/>
            <person name="Lou X."/>
            <person name="Chen J."/>
            <person name="Feng M."/>
            <person name="Jian J."/>
            <person name="Zhang X."/>
            <person name="Luo G."/>
            <person name="Jiang Y."/>
            <person name="Liu J."/>
            <person name="Wang Z."/>
            <person name="Sha Y."/>
            <person name="Zhang B."/>
            <person name="Wu H."/>
            <person name="Tang D."/>
            <person name="Shen Q."/>
            <person name="Xue P."/>
            <person name="Zou S."/>
            <person name="Wang X."/>
            <person name="Liu X."/>
            <person name="Wang F."/>
            <person name="Yang Y."/>
            <person name="An X."/>
            <person name="Dong Z."/>
            <person name="Zhang K."/>
            <person name="Zhang X."/>
            <person name="Luo M.C."/>
            <person name="Dvorak J."/>
            <person name="Tong Y."/>
            <person name="Wang J."/>
            <person name="Yang H."/>
            <person name="Li Z."/>
            <person name="Wang D."/>
            <person name="Zhang A."/>
            <person name="Wang J."/>
        </authorList>
    </citation>
    <scope>NUCLEOTIDE SEQUENCE</scope>
</reference>
<gene>
    <name evidence="1" type="ORF">TRIUR3_00484</name>
</gene>
<evidence type="ECO:0000313" key="1">
    <source>
        <dbReference type="EMBL" id="EMS51453.1"/>
    </source>
</evidence>
<accession>M7YLS4</accession>
<organism evidence="1">
    <name type="scientific">Triticum urartu</name>
    <name type="common">Red wild einkorn</name>
    <name type="synonym">Crithodium urartu</name>
    <dbReference type="NCBI Taxonomy" id="4572"/>
    <lineage>
        <taxon>Eukaryota</taxon>
        <taxon>Viridiplantae</taxon>
        <taxon>Streptophyta</taxon>
        <taxon>Embryophyta</taxon>
        <taxon>Tracheophyta</taxon>
        <taxon>Spermatophyta</taxon>
        <taxon>Magnoliopsida</taxon>
        <taxon>Liliopsida</taxon>
        <taxon>Poales</taxon>
        <taxon>Poaceae</taxon>
        <taxon>BOP clade</taxon>
        <taxon>Pooideae</taxon>
        <taxon>Triticodae</taxon>
        <taxon>Triticeae</taxon>
        <taxon>Triticinae</taxon>
        <taxon>Triticum</taxon>
    </lineage>
</organism>
<protein>
    <submittedName>
        <fullName evidence="1">Uncharacterized protein</fullName>
    </submittedName>
</protein>
<proteinExistence type="predicted"/>